<gene>
    <name evidence="7" type="ORF">APUTEX25_000959</name>
</gene>
<dbReference type="PANTHER" id="PTHR48094">
    <property type="entry name" value="PROTEIN/NUCLEIC ACID DEGLYCASE DJ-1-RELATED"/>
    <property type="match status" value="1"/>
</dbReference>
<keyword evidence="5" id="KW-0472">Membrane</keyword>
<name>A0A3M7KST4_AUXPR</name>
<feature type="compositionally biased region" description="Basic and acidic residues" evidence="4">
    <location>
        <begin position="156"/>
        <end position="166"/>
    </location>
</feature>
<evidence type="ECO:0000259" key="6">
    <source>
        <dbReference type="Pfam" id="PF01965"/>
    </source>
</evidence>
<dbReference type="FunFam" id="3.40.50.880:FF:000015">
    <property type="entry name" value="Protein DJ-1 homolog C"/>
    <property type="match status" value="1"/>
</dbReference>
<dbReference type="NCBIfam" id="TIGR01383">
    <property type="entry name" value="not_thiJ"/>
    <property type="match status" value="1"/>
</dbReference>
<keyword evidence="3" id="KW-0175">Coiled coil</keyword>
<proteinExistence type="inferred from homology"/>
<evidence type="ECO:0000256" key="4">
    <source>
        <dbReference type="SAM" id="MobiDB-lite"/>
    </source>
</evidence>
<evidence type="ECO:0000256" key="1">
    <source>
        <dbReference type="ARBA" id="ARBA00008542"/>
    </source>
</evidence>
<feature type="non-terminal residue" evidence="7">
    <location>
        <position position="1879"/>
    </location>
</feature>
<dbReference type="InterPro" id="IPR006287">
    <property type="entry name" value="DJ-1"/>
</dbReference>
<evidence type="ECO:0000256" key="5">
    <source>
        <dbReference type="SAM" id="Phobius"/>
    </source>
</evidence>
<protein>
    <recommendedName>
        <fullName evidence="6">DJ-1/PfpI domain-containing protein</fullName>
    </recommendedName>
</protein>
<keyword evidence="5" id="KW-0812">Transmembrane</keyword>
<dbReference type="Gene3D" id="3.40.50.880">
    <property type="match status" value="1"/>
</dbReference>
<feature type="transmembrane region" description="Helical" evidence="5">
    <location>
        <begin position="1612"/>
        <end position="1633"/>
    </location>
</feature>
<dbReference type="CDD" id="cd03135">
    <property type="entry name" value="GATase1_DJ-1"/>
    <property type="match status" value="1"/>
</dbReference>
<dbReference type="Pfam" id="PF01965">
    <property type="entry name" value="DJ-1_PfpI"/>
    <property type="match status" value="1"/>
</dbReference>
<dbReference type="SUPFAM" id="SSF52317">
    <property type="entry name" value="Class I glutamine amidotransferase-like"/>
    <property type="match status" value="1"/>
</dbReference>
<feature type="region of interest" description="Disordered" evidence="4">
    <location>
        <begin position="1827"/>
        <end position="1879"/>
    </location>
</feature>
<comment type="similarity">
    <text evidence="1">Belongs to the peptidase C56 family.</text>
</comment>
<dbReference type="Proteomes" id="UP000279271">
    <property type="component" value="Unassembled WGS sequence"/>
</dbReference>
<feature type="coiled-coil region" evidence="3">
    <location>
        <begin position="1296"/>
        <end position="1342"/>
    </location>
</feature>
<feature type="transmembrane region" description="Helical" evidence="5">
    <location>
        <begin position="564"/>
        <end position="585"/>
    </location>
</feature>
<evidence type="ECO:0000313" key="8">
    <source>
        <dbReference type="Proteomes" id="UP000279271"/>
    </source>
</evidence>
<dbReference type="GO" id="GO:1903189">
    <property type="term" value="P:glyoxal metabolic process"/>
    <property type="evidence" value="ECO:0007669"/>
    <property type="project" value="TreeGrafter"/>
</dbReference>
<feature type="region of interest" description="Disordered" evidence="4">
    <location>
        <begin position="1385"/>
        <end position="1430"/>
    </location>
</feature>
<dbReference type="InterPro" id="IPR050325">
    <property type="entry name" value="Prot/Nucl_acid_deglycase"/>
</dbReference>
<comment type="caution">
    <text evidence="7">The sequence shown here is derived from an EMBL/GenBank/DDBJ whole genome shotgun (WGS) entry which is preliminary data.</text>
</comment>
<feature type="transmembrane region" description="Helical" evidence="5">
    <location>
        <begin position="1723"/>
        <end position="1745"/>
    </location>
</feature>
<accession>A0A3M7KST4</accession>
<organism evidence="7 8">
    <name type="scientific">Auxenochlorella protothecoides</name>
    <name type="common">Green microalga</name>
    <name type="synonym">Chlorella protothecoides</name>
    <dbReference type="NCBI Taxonomy" id="3075"/>
    <lineage>
        <taxon>Eukaryota</taxon>
        <taxon>Viridiplantae</taxon>
        <taxon>Chlorophyta</taxon>
        <taxon>core chlorophytes</taxon>
        <taxon>Trebouxiophyceae</taxon>
        <taxon>Chlorellales</taxon>
        <taxon>Chlorellaceae</taxon>
        <taxon>Auxenochlorella</taxon>
    </lineage>
</organism>
<feature type="transmembrane region" description="Helical" evidence="5">
    <location>
        <begin position="1670"/>
        <end position="1693"/>
    </location>
</feature>
<feature type="non-terminal residue" evidence="7">
    <location>
        <position position="1"/>
    </location>
</feature>
<feature type="compositionally biased region" description="Polar residues" evidence="4">
    <location>
        <begin position="1542"/>
        <end position="1560"/>
    </location>
</feature>
<keyword evidence="5" id="KW-1133">Transmembrane helix</keyword>
<feature type="coiled-coil region" evidence="3">
    <location>
        <begin position="1009"/>
        <end position="1103"/>
    </location>
</feature>
<feature type="compositionally biased region" description="Low complexity" evidence="4">
    <location>
        <begin position="1832"/>
        <end position="1843"/>
    </location>
</feature>
<dbReference type="EMBL" id="QOKY01000202">
    <property type="protein sequence ID" value="RMZ52840.1"/>
    <property type="molecule type" value="Genomic_DNA"/>
</dbReference>
<feature type="compositionally biased region" description="Polar residues" evidence="4">
    <location>
        <begin position="263"/>
        <end position="281"/>
    </location>
</feature>
<evidence type="ECO:0000313" key="7">
    <source>
        <dbReference type="EMBL" id="RMZ52840.1"/>
    </source>
</evidence>
<sequence length="1879" mass="195402">DSVQGGALDQFLAESSTSIKGVKGLCEGECCSTSMMNHTLAHPEKSKDNHARDLGLLLLKVSGRLPQMPVEIHELIIPTGIKAAPAPTTSPSPSFLLPTPTPKAPISAVKSTVSKTIAPIKEAGKKAAKTVSQAAPSPPSKPSAPFKFSGSINKGTQEKGKSEARADQGVASKLVSKIQPPKGSRLQSGVEDAAGKAADAVKDAVPSLPTLQSRAKQAAPSLPSLQSKAKQALPSLPTLQSKAKEAVPSLPTLQSKAKDAVPSLSTLQSKAKQAVTSNTPLSGDGPFSFLSKKPQLPDAVKKAASETKAALPTLKSKASGAVNQVKDAAPSGAGPFDFLTAKPQLPKEAGKAADGVASAAKSLASKAADAGQKSTGQGSSFLDALTTKPQLPAQAQKAVEGVKAAAPKLPSAPQPGGGGGLGMLFTSKPKLQQRVQSGVAKTQAAAKSALPGAPSSAKDAVRAATGAAAGLGAGLASQAGKVGDAISAPSLPSLPDAGAASKALSDAGSAASGALSSARSALTPLSPGSPLPQSVQSAAGAVAKQAKAAGSGQGVSLGQRSTQAGAVVAVEVAAVALATAIVGGVTSGGKASMPRPKTRELRTMAAKRVLVPIGNGSEDIESVTLVDVLRRAGAEVTLASVESGLEVTFARKVKVLADALIGDLSGQTFDLVALPGGMPGAERLRDSAELLVIMRKQKEEGRLLAAVCASPSVVLHHHGLIGDAPATAHPGFSGALSNQEAVQQRVVRSGTVITSRGPGTTLEFALRLVAELYDEKKALDVAGPMVVAAGWEKALGSIGGGGSSKWLAESSCMDAGRHAVEEFSTPTNTSASREDGVRVSATVDGSRRGSVGWAETDVARQCQELQHQLTNALAALEKRKIQAEMLQSEMDCLKYDNGSLEEQLGSARAEIASLKSLNQDMAVEIENHRMLHREAQRDLQQVEEARIAAERREAECREQLSSVQEDLMQCQATLALRTQHLEKAKKDLSAAAQDHNAMASKLAEATACIQALEAEASSSAAQLETLQSLLDASSVAAQAAAADATSKLSALQNELERATAGLAASQAELVDARAGLATSHVEVADARAELVTAKAELANATCELTMSKAELVEAGVRLEAQGDQRAALSASHLSATVRLAEADSRAMRMEARAAEAAAARDAAAESERISRERARSLAVALETMRCQAWAWVEERAALEESVEELRAELAAEREEREERLVAARTAGAACHAALASHLREEGGEAAEQLVLQCGDLAARLGRESAALRAGLGAELARAKEAARREAESAAAYDAAALDLELTLSGAEREVAGLRRRLAESEAKAQEMEAEAERARVADKEAAQALEARDWQVQDLLHQVSNLVELAKFQYSRLCELESEELKEMASAAPKDALPGLPAADAASPARPPTGPEGRGPADAAASSLEAKPRLDASSSLEAALHAMRKLQTERDLLVDSLKRMQPALREAQRRERETAAKLASKEEEVAVLRSAVAAATPPARPRIHLPASDTYEGSENTPPPDSFPRGTARVQTPSPGPVPFSPSASQNLAPAQQQQDSQGKLSALGRLVERRRVIKTPVEDGRKKRWSSFSMASKTTQKVLSRKTWKRIAVSLRLLAVLQILSGVSMIVLAIVLQWPPGDALTRGLWIIGGFTIVAAVFGFIGSARVRCCLGLHAVLSVIAGLGHLGLVIYLFVDPAGAVQKLQDYAIDKGHAPRSSLEKAVSIGRWVLLGLLSLQAIAVIFALVVRRVLRRRAYEEFKDVEAPSQQDRRAQREADMQDLREKVLGSQHALAGGAPPATALDFKIATVAAANRAELMGAEDGNLAAVDPRTSAVAPQAGGAPAPLSRPISAWTSEQHAEPRPPNFKPSWTRSAAAAAAQT</sequence>
<feature type="region of interest" description="Disordered" evidence="4">
    <location>
        <begin position="1493"/>
        <end position="1562"/>
    </location>
</feature>
<feature type="region of interest" description="Disordered" evidence="4">
    <location>
        <begin position="432"/>
        <end position="456"/>
    </location>
</feature>
<feature type="region of interest" description="Disordered" evidence="4">
    <location>
        <begin position="212"/>
        <end position="307"/>
    </location>
</feature>
<keyword evidence="2" id="KW-0677">Repeat</keyword>
<evidence type="ECO:0000256" key="3">
    <source>
        <dbReference type="SAM" id="Coils"/>
    </source>
</evidence>
<dbReference type="InterPro" id="IPR002818">
    <property type="entry name" value="DJ-1/PfpI"/>
</dbReference>
<feature type="coiled-coil region" evidence="3">
    <location>
        <begin position="1188"/>
        <end position="1226"/>
    </location>
</feature>
<feature type="coiled-coil region" evidence="3">
    <location>
        <begin position="859"/>
        <end position="959"/>
    </location>
</feature>
<feature type="region of interest" description="Disordered" evidence="4">
    <location>
        <begin position="128"/>
        <end position="191"/>
    </location>
</feature>
<dbReference type="PANTHER" id="PTHR48094:SF12">
    <property type="entry name" value="PARKINSON DISEASE PROTEIN 7 HOMOLOG"/>
    <property type="match status" value="1"/>
</dbReference>
<feature type="domain" description="DJ-1/PfpI" evidence="6">
    <location>
        <begin position="607"/>
        <end position="770"/>
    </location>
</feature>
<feature type="compositionally biased region" description="Low complexity" evidence="4">
    <location>
        <begin position="1387"/>
        <end position="1404"/>
    </location>
</feature>
<reference evidence="8" key="1">
    <citation type="journal article" date="2018" name="Algal Res.">
        <title>Characterization of plant carbon substrate utilization by Auxenochlorella protothecoides.</title>
        <authorList>
            <person name="Vogler B.W."/>
            <person name="Starkenburg S.R."/>
            <person name="Sudasinghe N."/>
            <person name="Schambach J.Y."/>
            <person name="Rollin J.A."/>
            <person name="Pattathil S."/>
            <person name="Barry A.N."/>
        </authorList>
    </citation>
    <scope>NUCLEOTIDE SEQUENCE [LARGE SCALE GENOMIC DNA]</scope>
    <source>
        <strain evidence="8">UTEX 25</strain>
    </source>
</reference>
<dbReference type="GO" id="GO:0005737">
    <property type="term" value="C:cytoplasm"/>
    <property type="evidence" value="ECO:0007669"/>
    <property type="project" value="TreeGrafter"/>
</dbReference>
<evidence type="ECO:0000256" key="2">
    <source>
        <dbReference type="ARBA" id="ARBA00022737"/>
    </source>
</evidence>
<dbReference type="InterPro" id="IPR029062">
    <property type="entry name" value="Class_I_gatase-like"/>
</dbReference>
<feature type="transmembrane region" description="Helical" evidence="5">
    <location>
        <begin position="1645"/>
        <end position="1663"/>
    </location>
</feature>